<protein>
    <recommendedName>
        <fullName evidence="12">ATP synthase complex subunit 8</fullName>
    </recommendedName>
</protein>
<evidence type="ECO:0000256" key="9">
    <source>
        <dbReference type="ARBA" id="ARBA00023065"/>
    </source>
</evidence>
<name>A0A8F5CDJ3_PISSR</name>
<evidence type="ECO:0000256" key="4">
    <source>
        <dbReference type="ARBA" id="ARBA00022448"/>
    </source>
</evidence>
<dbReference type="GO" id="GO:0045259">
    <property type="term" value="C:proton-transporting ATP synthase complex"/>
    <property type="evidence" value="ECO:0007669"/>
    <property type="project" value="UniProtKB-KW"/>
</dbReference>
<comment type="subcellular location">
    <subcellularLocation>
        <location evidence="1 12">Mitochondrion membrane</location>
        <topology evidence="1 12">Single-pass membrane protein</topology>
    </subcellularLocation>
</comment>
<evidence type="ECO:0000256" key="13">
    <source>
        <dbReference type="SAM" id="Phobius"/>
    </source>
</evidence>
<dbReference type="EMBL" id="MW452482">
    <property type="protein sequence ID" value="QXJ41882.1"/>
    <property type="molecule type" value="Genomic_DNA"/>
</dbReference>
<dbReference type="GO" id="GO:0031966">
    <property type="term" value="C:mitochondrial membrane"/>
    <property type="evidence" value="ECO:0007669"/>
    <property type="project" value="UniProtKB-SubCell"/>
</dbReference>
<evidence type="ECO:0000256" key="8">
    <source>
        <dbReference type="ARBA" id="ARBA00022989"/>
    </source>
</evidence>
<evidence type="ECO:0000256" key="2">
    <source>
        <dbReference type="ARBA" id="ARBA00008892"/>
    </source>
</evidence>
<comment type="subunit">
    <text evidence="3">F-type ATPases have 2 components, CF(1) - the catalytic core - and CF(0) - the membrane proton channel.</text>
</comment>
<keyword evidence="7 12" id="KW-0375">Hydrogen ion transport</keyword>
<evidence type="ECO:0000256" key="7">
    <source>
        <dbReference type="ARBA" id="ARBA00022781"/>
    </source>
</evidence>
<keyword evidence="4 12" id="KW-0813">Transport</keyword>
<keyword evidence="9 12" id="KW-0406">Ion transport</keyword>
<keyword evidence="6 12" id="KW-0812">Transmembrane</keyword>
<dbReference type="InterPro" id="IPR001421">
    <property type="entry name" value="ATP8_metazoa"/>
</dbReference>
<evidence type="ECO:0000256" key="1">
    <source>
        <dbReference type="ARBA" id="ARBA00004304"/>
    </source>
</evidence>
<evidence type="ECO:0000256" key="6">
    <source>
        <dbReference type="ARBA" id="ARBA00022692"/>
    </source>
</evidence>
<sequence length="51" mass="6279">MPQMAPMNWICLYLFFSSIFILILIMSYFSFMYPTKMFKTSSQKLLHSWKW</sequence>
<organism evidence="14">
    <name type="scientific">Pissodes strobi</name>
    <name type="common">White pine weevil</name>
    <name type="synonym">Rhynchaenus strobi</name>
    <dbReference type="NCBI Taxonomy" id="49927"/>
    <lineage>
        <taxon>Eukaryota</taxon>
        <taxon>Metazoa</taxon>
        <taxon>Ecdysozoa</taxon>
        <taxon>Arthropoda</taxon>
        <taxon>Hexapoda</taxon>
        <taxon>Insecta</taxon>
        <taxon>Pterygota</taxon>
        <taxon>Neoptera</taxon>
        <taxon>Endopterygota</taxon>
        <taxon>Coleoptera</taxon>
        <taxon>Polyphaga</taxon>
        <taxon>Cucujiformia</taxon>
        <taxon>Curculionidae</taxon>
        <taxon>Molytinae</taxon>
        <taxon>Pissodini</taxon>
        <taxon>Pissodes</taxon>
    </lineage>
</organism>
<dbReference type="GO" id="GO:0015078">
    <property type="term" value="F:proton transmembrane transporter activity"/>
    <property type="evidence" value="ECO:0007669"/>
    <property type="project" value="InterPro"/>
</dbReference>
<evidence type="ECO:0000256" key="12">
    <source>
        <dbReference type="RuleBase" id="RU003661"/>
    </source>
</evidence>
<proteinExistence type="inferred from homology"/>
<comment type="similarity">
    <text evidence="2 12">Belongs to the ATPase protein 8 family.</text>
</comment>
<dbReference type="GO" id="GO:0015986">
    <property type="term" value="P:proton motive force-driven ATP synthesis"/>
    <property type="evidence" value="ECO:0007669"/>
    <property type="project" value="InterPro"/>
</dbReference>
<keyword evidence="10 12" id="KW-0496">Mitochondrion</keyword>
<reference evidence="14" key="1">
    <citation type="submission" date="2021-01" db="EMBL/GenBank/DDBJ databases">
        <title>The draft genome assembly of Pissodes strobe provides evidence of genome size expansion in Curculionidae family.</title>
        <authorList>
            <person name="Gagalova K."/>
            <person name="Whitehill J.G.A."/>
            <person name="Culibrk L."/>
            <person name="Lin D."/>
            <person name="Levesque-Tremblay V."/>
            <person name="Keeling C.I."/>
            <person name="Coombe L."/>
            <person name="Birol I."/>
            <person name="Bohlmann J."/>
            <person name="Jones S.J.M."/>
        </authorList>
    </citation>
    <scope>NUCLEOTIDE SEQUENCE</scope>
</reference>
<evidence type="ECO:0000256" key="3">
    <source>
        <dbReference type="ARBA" id="ARBA00011291"/>
    </source>
</evidence>
<keyword evidence="8 13" id="KW-1133">Transmembrane helix</keyword>
<keyword evidence="5 12" id="KW-0138">CF(0)</keyword>
<geneLocation type="mitochondrion" evidence="14"/>
<dbReference type="Pfam" id="PF00895">
    <property type="entry name" value="ATP-synt_8"/>
    <property type="match status" value="1"/>
</dbReference>
<evidence type="ECO:0000256" key="10">
    <source>
        <dbReference type="ARBA" id="ARBA00023128"/>
    </source>
</evidence>
<evidence type="ECO:0000256" key="11">
    <source>
        <dbReference type="ARBA" id="ARBA00023136"/>
    </source>
</evidence>
<accession>A0A8F5CDJ3</accession>
<keyword evidence="11 13" id="KW-0472">Membrane</keyword>
<evidence type="ECO:0000313" key="14">
    <source>
        <dbReference type="EMBL" id="QXJ41882.1"/>
    </source>
</evidence>
<dbReference type="AlphaFoldDB" id="A0A8F5CDJ3"/>
<gene>
    <name evidence="14" type="primary">ATP8</name>
    <name evidence="14" type="ORF">GJR81mt_000004</name>
</gene>
<evidence type="ECO:0000256" key="5">
    <source>
        <dbReference type="ARBA" id="ARBA00022547"/>
    </source>
</evidence>
<feature type="transmembrane region" description="Helical" evidence="13">
    <location>
        <begin position="12"/>
        <end position="33"/>
    </location>
</feature>